<accession>A0ABY8QZT9</accession>
<dbReference type="PANTHER" id="PTHR30222:SF17">
    <property type="entry name" value="SPERMIDINE_PUTRESCINE-BINDING PERIPLASMIC PROTEIN"/>
    <property type="match status" value="1"/>
</dbReference>
<evidence type="ECO:0000256" key="3">
    <source>
        <dbReference type="ARBA" id="ARBA00022729"/>
    </source>
</evidence>
<keyword evidence="6" id="KW-1185">Reference proteome</keyword>
<dbReference type="EMBL" id="CP090958">
    <property type="protein sequence ID" value="WGW13874.1"/>
    <property type="molecule type" value="Genomic_DNA"/>
</dbReference>
<protein>
    <submittedName>
        <fullName evidence="5">Spermidine/putrescine ABC transporter substrate-binding protein</fullName>
    </submittedName>
</protein>
<evidence type="ECO:0000256" key="2">
    <source>
        <dbReference type="ARBA" id="ARBA00022448"/>
    </source>
</evidence>
<dbReference type="PANTHER" id="PTHR30222">
    <property type="entry name" value="SPERMIDINE/PUTRESCINE-BINDING PERIPLASMIC PROTEIN"/>
    <property type="match status" value="1"/>
</dbReference>
<gene>
    <name evidence="5" type="ORF">LWF01_09100</name>
</gene>
<dbReference type="InterPro" id="IPR006311">
    <property type="entry name" value="TAT_signal"/>
</dbReference>
<dbReference type="InterPro" id="IPR006059">
    <property type="entry name" value="SBP"/>
</dbReference>
<reference evidence="5 6" key="1">
    <citation type="submission" date="2023-05" db="EMBL/GenBank/DDBJ databases">
        <title>Lithophilousrod everest ZFBP1038 complete genpme.</title>
        <authorList>
            <person name="Tian M."/>
        </authorList>
    </citation>
    <scope>NUCLEOTIDE SEQUENCE [LARGE SCALE GENOMIC DNA]</scope>
    <source>
        <strain evidence="5 6">ZFBP1038</strain>
    </source>
</reference>
<dbReference type="InterPro" id="IPR001188">
    <property type="entry name" value="Sperm_putr-bd"/>
</dbReference>
<keyword evidence="2" id="KW-0813">Transport</keyword>
<evidence type="ECO:0000313" key="5">
    <source>
        <dbReference type="EMBL" id="WGW13874.1"/>
    </source>
</evidence>
<dbReference type="RefSeq" id="WP_349640697.1">
    <property type="nucleotide sequence ID" value="NZ_CP090958.1"/>
</dbReference>
<name>A0ABY8QZT9_9MICO</name>
<keyword evidence="3" id="KW-0732">Signal</keyword>
<dbReference type="Gene3D" id="3.40.190.10">
    <property type="entry name" value="Periplasmic binding protein-like II"/>
    <property type="match status" value="2"/>
</dbReference>
<proteinExistence type="predicted"/>
<evidence type="ECO:0000313" key="6">
    <source>
        <dbReference type="Proteomes" id="UP001209083"/>
    </source>
</evidence>
<dbReference type="CDD" id="cd13590">
    <property type="entry name" value="PBP2_PotD_PotF_like"/>
    <property type="match status" value="1"/>
</dbReference>
<dbReference type="Pfam" id="PF13416">
    <property type="entry name" value="SBP_bac_8"/>
    <property type="match status" value="1"/>
</dbReference>
<dbReference type="SUPFAM" id="SSF53850">
    <property type="entry name" value="Periplasmic binding protein-like II"/>
    <property type="match status" value="1"/>
</dbReference>
<dbReference type="PRINTS" id="PR00909">
    <property type="entry name" value="SPERMDNBNDNG"/>
</dbReference>
<sequence length="383" mass="41626">MTQIRVLSPRSVSARISRRALLSGFGVLGAGAALGGCGRSKAVATSPAPDGEVESKLNLYSWGDYEDPADIAKVEKAAGITVQSDSFGSNEELIAKLAASRGTSGYDVVVPTGIYIPQMAEHNLLQKLDHSLIPNFANIDPNYRDQAWDPHNEYAVCKCWGTSGYIYDSSKISRPMETWADFLAAAKDEASGELSVMEDAWEVCAVWLAAEGLDINTTSAAELEDCRKALTDDLAPHVKAYLSTVTSGVAQGSFSLMHAFNGDARQAILEVEDAAKWKYVYPTPTANLWMDTWAIATGAPHPDAAHAFINTMLEPEIAVNEVDYIGYHTGIKNLKELASDLELDEPDLVFPDQEILDRLTPAVLRAQEERVRILNEMQSRSGA</sequence>
<comment type="subcellular location">
    <subcellularLocation>
        <location evidence="1">Periplasm</location>
    </subcellularLocation>
</comment>
<evidence type="ECO:0000256" key="4">
    <source>
        <dbReference type="ARBA" id="ARBA00022764"/>
    </source>
</evidence>
<dbReference type="PROSITE" id="PS51318">
    <property type="entry name" value="TAT"/>
    <property type="match status" value="1"/>
</dbReference>
<dbReference type="Proteomes" id="UP001209083">
    <property type="component" value="Chromosome"/>
</dbReference>
<organism evidence="5 6">
    <name type="scientific">Saxibacter everestensis</name>
    <dbReference type="NCBI Taxonomy" id="2909229"/>
    <lineage>
        <taxon>Bacteria</taxon>
        <taxon>Bacillati</taxon>
        <taxon>Actinomycetota</taxon>
        <taxon>Actinomycetes</taxon>
        <taxon>Micrococcales</taxon>
        <taxon>Brevibacteriaceae</taxon>
        <taxon>Saxibacter</taxon>
    </lineage>
</organism>
<evidence type="ECO:0000256" key="1">
    <source>
        <dbReference type="ARBA" id="ARBA00004418"/>
    </source>
</evidence>
<keyword evidence="4" id="KW-0574">Periplasm</keyword>